<feature type="active site" description="Glycyl thioester intermediate" evidence="5">
    <location>
        <position position="1087"/>
    </location>
</feature>
<evidence type="ECO:0000313" key="8">
    <source>
        <dbReference type="Proteomes" id="UP000794436"/>
    </source>
</evidence>
<dbReference type="EMBL" id="SPLM01000007">
    <property type="protein sequence ID" value="TMW66809.1"/>
    <property type="molecule type" value="Genomic_DNA"/>
</dbReference>
<keyword evidence="3" id="KW-0808">Transferase</keyword>
<accession>A0A8K1FN00</accession>
<evidence type="ECO:0000256" key="5">
    <source>
        <dbReference type="PROSITE-ProRule" id="PRU00104"/>
    </source>
</evidence>
<comment type="caution">
    <text evidence="7">The sequence shown here is derived from an EMBL/GenBank/DDBJ whole genome shotgun (WGS) entry which is preliminary data.</text>
</comment>
<sequence length="1119" mass="126719">MFLRDKELKRGATARNDRSRVLEQAKAEREARAAQKERETAGRRIQFFLSGLWRVRTQRDAERRDFDAKVADITRLMTLLQRSTMPLPYPVLFELLRKLLFAFNGREEDNKRLEKLCGFFRDTLEAMPEGIKDPMQLTTEQQWQLERLVDLCLQAPLLDKPLSVWLDVVEKLCDNRSQLWNHVQSSSLRLFSSRGWQYSAMPPTTLPELVRSVLVSSRALISASSDAIDHSALLVFSLKRVAYSYEQLLSFVHQAFSVPLLPELISGGGLVDFINGAEYWNRLITVTQTSKFELPVSPFPGIASSTWLLGNLLWIADKLGDRTDAIMAKEAQMFTQLLRVVPAETFAPSGVAVSWTKVSESHSVPVVYPNALNNQLRLIVKDRYLRLLCQHLLSFYPSAMRVPLSTERPTPMYPSAPTVAEQFGFGDIASARSSPLSFSGTWQRVKTIGRASWAKRLLEKAGLKKRNTSSRDDDVADALSDALPDTSSHARELAVSGSAPRSRVAHPGRAFNLHHVYSLAQFCSVFLSRWGRSDKHSSHNSLAMKMLNVMSFHQLSADGEGDEERTEVALVRFLWCVLQEERDFESTMKSIDLLRARSSDGYIATLGLFCVAYSHLLLVLDDEEVYGEEFPLPLRQLERVVIGLKHALHAAYWHFGNLSTGDQEPLDFGFFVVDAATRLLGDLYNRCSRLPFCNVTSWVLSGLDSSRLIEEVLASTPRANKLITAMPFVVPFPDRVKLFQRLVQADKAMHQGDGKQPFRVRIRRGAILEDSLMKLTRANLKKKIHVVFVNAAGREEVGIDAGGLFKELWLDLANLAFDLQYGLFLTTPSDQLLYPNPNSASTHFTRESDHLTLFQFVGRILGKALYEEIVVQPKFAHFFLSKLLHSYNHLNELPSLDPEIYKNLMFLKSYEGDVEDLGLTHTVVHEMFGQQHEIELVPNGANVPVTNQNKTRYVHLVANYYLNTQIREHSTAFRAGIADLLDLRWLQMFNEPELQVLISGKSGHIDVSDLRANTRYMGGYYPMDKRVLWFWQALESFTPSERAAFLRFTTSCQRAPSLGFSSLTPAFCIQKIPIRHDDELLPASSTCFNTLKLPTYSSYKALRQKLLLSISSGAGFEMT</sequence>
<dbReference type="Gene3D" id="3.90.1750.10">
    <property type="entry name" value="Hect, E3 ligase catalytic domains"/>
    <property type="match status" value="1"/>
</dbReference>
<dbReference type="PANTHER" id="PTHR45700">
    <property type="entry name" value="UBIQUITIN-PROTEIN LIGASE E3C"/>
    <property type="match status" value="1"/>
</dbReference>
<dbReference type="SMART" id="SM00119">
    <property type="entry name" value="HECTc"/>
    <property type="match status" value="1"/>
</dbReference>
<dbReference type="InterPro" id="IPR000569">
    <property type="entry name" value="HECT_dom"/>
</dbReference>
<dbReference type="Gene3D" id="3.30.2160.10">
    <property type="entry name" value="Hect, E3 ligase catalytic domain"/>
    <property type="match status" value="1"/>
</dbReference>
<evidence type="ECO:0000256" key="3">
    <source>
        <dbReference type="ARBA" id="ARBA00022679"/>
    </source>
</evidence>
<dbReference type="PROSITE" id="PS50237">
    <property type="entry name" value="HECT"/>
    <property type="match status" value="1"/>
</dbReference>
<dbReference type="Pfam" id="PF00632">
    <property type="entry name" value="HECT"/>
    <property type="match status" value="1"/>
</dbReference>
<dbReference type="InterPro" id="IPR035983">
    <property type="entry name" value="Hect_E3_ubiquitin_ligase"/>
</dbReference>
<reference evidence="7" key="1">
    <citation type="submission" date="2019-03" db="EMBL/GenBank/DDBJ databases">
        <title>Long read genome sequence of the mycoparasitic Pythium oligandrum ATCC 38472 isolated from sugarbeet rhizosphere.</title>
        <authorList>
            <person name="Gaulin E."/>
        </authorList>
    </citation>
    <scope>NUCLEOTIDE SEQUENCE</scope>
    <source>
        <strain evidence="7">ATCC 38472_TT</strain>
    </source>
</reference>
<dbReference type="GO" id="GO:0006511">
    <property type="term" value="P:ubiquitin-dependent protein catabolic process"/>
    <property type="evidence" value="ECO:0007669"/>
    <property type="project" value="TreeGrafter"/>
</dbReference>
<dbReference type="GO" id="GO:0000209">
    <property type="term" value="P:protein polyubiquitination"/>
    <property type="evidence" value="ECO:0007669"/>
    <property type="project" value="InterPro"/>
</dbReference>
<dbReference type="FunFam" id="3.30.2410.10:FF:000009">
    <property type="entry name" value="Probable E3 ubiquitin-protein ligase HECTD2"/>
    <property type="match status" value="1"/>
</dbReference>
<gene>
    <name evidence="7" type="ORF">Poli38472_014121</name>
</gene>
<name>A0A8K1FN00_PYTOL</name>
<dbReference type="Proteomes" id="UP000794436">
    <property type="component" value="Unassembled WGS sequence"/>
</dbReference>
<dbReference type="PANTHER" id="PTHR45700:SF2">
    <property type="entry name" value="UBIQUITIN-PROTEIN LIGASE E3C"/>
    <property type="match status" value="1"/>
</dbReference>
<keyword evidence="4 5" id="KW-0833">Ubl conjugation pathway</keyword>
<evidence type="ECO:0000256" key="2">
    <source>
        <dbReference type="ARBA" id="ARBA00012485"/>
    </source>
</evidence>
<dbReference type="FunFam" id="3.30.2160.10:FF:000002">
    <property type="entry name" value="Putative Ubiquitin-protein ligase E3C"/>
    <property type="match status" value="1"/>
</dbReference>
<evidence type="ECO:0000313" key="7">
    <source>
        <dbReference type="EMBL" id="TMW66809.1"/>
    </source>
</evidence>
<feature type="domain" description="HECT" evidence="6">
    <location>
        <begin position="776"/>
        <end position="1119"/>
    </location>
</feature>
<dbReference type="AlphaFoldDB" id="A0A8K1FN00"/>
<evidence type="ECO:0000259" key="6">
    <source>
        <dbReference type="PROSITE" id="PS50237"/>
    </source>
</evidence>
<evidence type="ECO:0000256" key="4">
    <source>
        <dbReference type="ARBA" id="ARBA00022786"/>
    </source>
</evidence>
<dbReference type="EC" id="2.3.2.26" evidence="2"/>
<dbReference type="CDD" id="cd00078">
    <property type="entry name" value="HECTc"/>
    <property type="match status" value="1"/>
</dbReference>
<organism evidence="7 8">
    <name type="scientific">Pythium oligandrum</name>
    <name type="common">Mycoparasitic fungus</name>
    <dbReference type="NCBI Taxonomy" id="41045"/>
    <lineage>
        <taxon>Eukaryota</taxon>
        <taxon>Sar</taxon>
        <taxon>Stramenopiles</taxon>
        <taxon>Oomycota</taxon>
        <taxon>Peronosporomycetes</taxon>
        <taxon>Pythiales</taxon>
        <taxon>Pythiaceae</taxon>
        <taxon>Pythium</taxon>
    </lineage>
</organism>
<evidence type="ECO:0000256" key="1">
    <source>
        <dbReference type="ARBA" id="ARBA00000885"/>
    </source>
</evidence>
<dbReference type="Gene3D" id="3.30.2410.10">
    <property type="entry name" value="Hect, E3 ligase catalytic domain"/>
    <property type="match status" value="1"/>
</dbReference>
<dbReference type="SUPFAM" id="SSF56204">
    <property type="entry name" value="Hect, E3 ligase catalytic domain"/>
    <property type="match status" value="1"/>
</dbReference>
<comment type="catalytic activity">
    <reaction evidence="1">
        <text>S-ubiquitinyl-[E2 ubiquitin-conjugating enzyme]-L-cysteine + [acceptor protein]-L-lysine = [E2 ubiquitin-conjugating enzyme]-L-cysteine + N(6)-ubiquitinyl-[acceptor protein]-L-lysine.</text>
        <dbReference type="EC" id="2.3.2.26"/>
    </reaction>
</comment>
<dbReference type="OrthoDB" id="8068875at2759"/>
<proteinExistence type="predicted"/>
<keyword evidence="8" id="KW-1185">Reference proteome</keyword>
<protein>
    <recommendedName>
        <fullName evidence="2">HECT-type E3 ubiquitin transferase</fullName>
        <ecNumber evidence="2">2.3.2.26</ecNumber>
    </recommendedName>
</protein>
<dbReference type="InterPro" id="IPR044611">
    <property type="entry name" value="E3A/B/C-like"/>
</dbReference>
<dbReference type="GO" id="GO:0061630">
    <property type="term" value="F:ubiquitin protein ligase activity"/>
    <property type="evidence" value="ECO:0007669"/>
    <property type="project" value="UniProtKB-EC"/>
</dbReference>